<dbReference type="InterPro" id="IPR044822">
    <property type="entry name" value="Myb_DNA-bind_4"/>
</dbReference>
<organism evidence="3 4">
    <name type="scientific">Chelonia mydas</name>
    <name type="common">Green sea-turtle</name>
    <name type="synonym">Chelonia agassizi</name>
    <dbReference type="NCBI Taxonomy" id="8469"/>
    <lineage>
        <taxon>Eukaryota</taxon>
        <taxon>Metazoa</taxon>
        <taxon>Chordata</taxon>
        <taxon>Craniata</taxon>
        <taxon>Vertebrata</taxon>
        <taxon>Euteleostomi</taxon>
        <taxon>Archelosauria</taxon>
        <taxon>Testudinata</taxon>
        <taxon>Testudines</taxon>
        <taxon>Cryptodira</taxon>
        <taxon>Durocryptodira</taxon>
        <taxon>Americhelydia</taxon>
        <taxon>Chelonioidea</taxon>
        <taxon>Cheloniidae</taxon>
        <taxon>Chelonia</taxon>
    </lineage>
</organism>
<evidence type="ECO:0000259" key="2">
    <source>
        <dbReference type="Pfam" id="PF13837"/>
    </source>
</evidence>
<feature type="domain" description="Myb/SANT-like DNA-binding" evidence="2">
    <location>
        <begin position="20"/>
        <end position="98"/>
    </location>
</feature>
<feature type="region of interest" description="Disordered" evidence="1">
    <location>
        <begin position="96"/>
        <end position="160"/>
    </location>
</feature>
<accession>M7BFI3</accession>
<dbReference type="EMBL" id="KB524249">
    <property type="protein sequence ID" value="EMP36701.1"/>
    <property type="molecule type" value="Genomic_DNA"/>
</dbReference>
<keyword evidence="4" id="KW-1185">Reference proteome</keyword>
<dbReference type="Pfam" id="PF13837">
    <property type="entry name" value="Myb_DNA-bind_4"/>
    <property type="match status" value="1"/>
</dbReference>
<evidence type="ECO:0000313" key="4">
    <source>
        <dbReference type="Proteomes" id="UP000031443"/>
    </source>
</evidence>
<gene>
    <name evidence="3" type="ORF">UY3_06096</name>
</gene>
<evidence type="ECO:0000313" key="3">
    <source>
        <dbReference type="EMBL" id="EMP36701.1"/>
    </source>
</evidence>
<dbReference type="Proteomes" id="UP000031443">
    <property type="component" value="Unassembled WGS sequence"/>
</dbReference>
<sequence length="160" mass="17731">MPPHARRAPVRSNGELLNRISVWGEEAVQSQLRSSRRNYDTFKQISRGMRERGHDRDALQCRIKVKELRSAYCKAHEAKGRSGARPTTCRFYKELEAILGGDPTSTPSTTMDTSEQEEKEENGSEDAGAGGDTPESLEACSQELFSSQEEGSQSQQPVLG</sequence>
<evidence type="ECO:0000256" key="1">
    <source>
        <dbReference type="SAM" id="MobiDB-lite"/>
    </source>
</evidence>
<reference evidence="4" key="1">
    <citation type="journal article" date="2013" name="Nat. Genet.">
        <title>The draft genomes of soft-shell turtle and green sea turtle yield insights into the development and evolution of the turtle-specific body plan.</title>
        <authorList>
            <person name="Wang Z."/>
            <person name="Pascual-Anaya J."/>
            <person name="Zadissa A."/>
            <person name="Li W."/>
            <person name="Niimura Y."/>
            <person name="Huang Z."/>
            <person name="Li C."/>
            <person name="White S."/>
            <person name="Xiong Z."/>
            <person name="Fang D."/>
            <person name="Wang B."/>
            <person name="Ming Y."/>
            <person name="Chen Y."/>
            <person name="Zheng Y."/>
            <person name="Kuraku S."/>
            <person name="Pignatelli M."/>
            <person name="Herrero J."/>
            <person name="Beal K."/>
            <person name="Nozawa M."/>
            <person name="Li Q."/>
            <person name="Wang J."/>
            <person name="Zhang H."/>
            <person name="Yu L."/>
            <person name="Shigenobu S."/>
            <person name="Wang J."/>
            <person name="Liu J."/>
            <person name="Flicek P."/>
            <person name="Searle S."/>
            <person name="Wang J."/>
            <person name="Kuratani S."/>
            <person name="Yin Y."/>
            <person name="Aken B."/>
            <person name="Zhang G."/>
            <person name="Irie N."/>
        </authorList>
    </citation>
    <scope>NUCLEOTIDE SEQUENCE [LARGE SCALE GENOMIC DNA]</scope>
</reference>
<dbReference type="PANTHER" id="PTHR47595:SF1">
    <property type="entry name" value="MYB_SANT-LIKE DNA-BINDING DOMAIN-CONTAINING PROTEIN"/>
    <property type="match status" value="1"/>
</dbReference>
<feature type="compositionally biased region" description="Low complexity" evidence="1">
    <location>
        <begin position="141"/>
        <end position="160"/>
    </location>
</feature>
<dbReference type="Gene3D" id="1.10.10.60">
    <property type="entry name" value="Homeodomain-like"/>
    <property type="match status" value="1"/>
</dbReference>
<name>M7BFI3_CHEMY</name>
<dbReference type="PANTHER" id="PTHR47595">
    <property type="entry name" value="HEAT SHOCK 70 KDA PROTEIN 14"/>
    <property type="match status" value="1"/>
</dbReference>
<dbReference type="AlphaFoldDB" id="M7BFI3"/>
<feature type="compositionally biased region" description="Acidic residues" evidence="1">
    <location>
        <begin position="114"/>
        <end position="124"/>
    </location>
</feature>
<protein>
    <submittedName>
        <fullName evidence="3">Zinc finger and SCAN domain-containing protein 20</fullName>
    </submittedName>
</protein>
<feature type="compositionally biased region" description="Low complexity" evidence="1">
    <location>
        <begin position="102"/>
        <end position="113"/>
    </location>
</feature>
<proteinExistence type="predicted"/>